<dbReference type="PANTHER" id="PTHR22847:SF637">
    <property type="entry name" value="WD REPEAT DOMAIN 5B"/>
    <property type="match status" value="1"/>
</dbReference>
<organism evidence="6 7">
    <name type="scientific">Clytia hemisphaerica</name>
    <dbReference type="NCBI Taxonomy" id="252671"/>
    <lineage>
        <taxon>Eukaryota</taxon>
        <taxon>Metazoa</taxon>
        <taxon>Cnidaria</taxon>
        <taxon>Hydrozoa</taxon>
        <taxon>Hydroidolina</taxon>
        <taxon>Leptothecata</taxon>
        <taxon>Obeliida</taxon>
        <taxon>Clytiidae</taxon>
        <taxon>Clytia</taxon>
    </lineage>
</organism>
<proteinExistence type="predicted"/>
<dbReference type="InterPro" id="IPR019775">
    <property type="entry name" value="WD40_repeat_CS"/>
</dbReference>
<sequence>MSGIVLYVLWVWCCAFNECNPNLLCSASEDTSLRLWDLRNDNQWHSDVILSGLHTDGIRCCSWSPCGNYIAAGSRDSKVSIWDIRSNKAINCLYGHSNIVMGTSYLSSSLLFTVGDTRCCLWNTFDPQGKPICSLQQHTWSYEVECLALSPDRTLLATGSVDKQITLSTVEVSDEFSHGLHDDSNELPYAKLPAKTATSMQEVKNDKSSADYLDDAVYLNVAREKEDGLRVAKQTIRIKAPVTSEILQNKLSNLKVVDNNGTEHQRTNAANLFRRLSMRAEGDSKENPKSKELVEERKKNGPRVKPSTASVKRRKPANSKTLDNGFLLELEGKFTVSPPSSSHLGYDDNLSCHSNSDVSSFYSNDDEYCDIEVVTSEMIRLATEEEAHKM</sequence>
<dbReference type="GO" id="GO:1990234">
    <property type="term" value="C:transferase complex"/>
    <property type="evidence" value="ECO:0007669"/>
    <property type="project" value="UniProtKB-ARBA"/>
</dbReference>
<evidence type="ECO:0000256" key="1">
    <source>
        <dbReference type="ARBA" id="ARBA00022574"/>
    </source>
</evidence>
<keyword evidence="1 3" id="KW-0853">WD repeat</keyword>
<evidence type="ECO:0000256" key="4">
    <source>
        <dbReference type="SAM" id="MobiDB-lite"/>
    </source>
</evidence>
<dbReference type="PANTHER" id="PTHR22847">
    <property type="entry name" value="WD40 REPEAT PROTEIN"/>
    <property type="match status" value="1"/>
</dbReference>
<feature type="compositionally biased region" description="Basic and acidic residues" evidence="4">
    <location>
        <begin position="278"/>
        <end position="299"/>
    </location>
</feature>
<keyword evidence="2" id="KW-0677">Repeat</keyword>
<feature type="chain" id="PRO_5029790419" evidence="5">
    <location>
        <begin position="20"/>
        <end position="390"/>
    </location>
</feature>
<evidence type="ECO:0000256" key="2">
    <source>
        <dbReference type="ARBA" id="ARBA00022737"/>
    </source>
</evidence>
<feature type="signal peptide" evidence="5">
    <location>
        <begin position="1"/>
        <end position="19"/>
    </location>
</feature>
<evidence type="ECO:0000256" key="3">
    <source>
        <dbReference type="PROSITE-ProRule" id="PRU00221"/>
    </source>
</evidence>
<accession>A0A7M5WXG5</accession>
<dbReference type="Proteomes" id="UP000594262">
    <property type="component" value="Unplaced"/>
</dbReference>
<evidence type="ECO:0000313" key="6">
    <source>
        <dbReference type="EnsemblMetazoa" id="CLYHEMP014560.2"/>
    </source>
</evidence>
<feature type="region of interest" description="Disordered" evidence="4">
    <location>
        <begin position="278"/>
        <end position="318"/>
    </location>
</feature>
<dbReference type="Gene3D" id="2.130.10.10">
    <property type="entry name" value="YVTN repeat-like/Quinoprotein amine dehydrogenase"/>
    <property type="match status" value="2"/>
</dbReference>
<dbReference type="InterPro" id="IPR015943">
    <property type="entry name" value="WD40/YVTN_repeat-like_dom_sf"/>
</dbReference>
<dbReference type="PROSITE" id="PS50294">
    <property type="entry name" value="WD_REPEATS_REGION"/>
    <property type="match status" value="1"/>
</dbReference>
<keyword evidence="7" id="KW-1185">Reference proteome</keyword>
<reference evidence="6" key="1">
    <citation type="submission" date="2021-01" db="UniProtKB">
        <authorList>
            <consortium name="EnsemblMetazoa"/>
        </authorList>
    </citation>
    <scope>IDENTIFICATION</scope>
</reference>
<dbReference type="SUPFAM" id="SSF50978">
    <property type="entry name" value="WD40 repeat-like"/>
    <property type="match status" value="1"/>
</dbReference>
<feature type="repeat" description="WD" evidence="3">
    <location>
        <begin position="51"/>
        <end position="92"/>
    </location>
</feature>
<feature type="repeat" description="WD" evidence="3">
    <location>
        <begin position="20"/>
        <end position="46"/>
    </location>
</feature>
<keyword evidence="5" id="KW-0732">Signal</keyword>
<dbReference type="AlphaFoldDB" id="A0A7M5WXG5"/>
<dbReference type="PROSITE" id="PS00678">
    <property type="entry name" value="WD_REPEATS_1"/>
    <property type="match status" value="1"/>
</dbReference>
<dbReference type="InterPro" id="IPR001680">
    <property type="entry name" value="WD40_rpt"/>
</dbReference>
<name>A0A7M5WXG5_9CNID</name>
<dbReference type="EnsemblMetazoa" id="CLYHEMT014560.2">
    <property type="protein sequence ID" value="CLYHEMP014560.2"/>
    <property type="gene ID" value="CLYHEMG014560"/>
</dbReference>
<dbReference type="PROSITE" id="PS50082">
    <property type="entry name" value="WD_REPEATS_2"/>
    <property type="match status" value="2"/>
</dbReference>
<protein>
    <submittedName>
        <fullName evidence="6">Uncharacterized protein</fullName>
    </submittedName>
</protein>
<evidence type="ECO:0000256" key="5">
    <source>
        <dbReference type="SAM" id="SignalP"/>
    </source>
</evidence>
<dbReference type="SMART" id="SM00320">
    <property type="entry name" value="WD40"/>
    <property type="match status" value="4"/>
</dbReference>
<evidence type="ECO:0000313" key="7">
    <source>
        <dbReference type="Proteomes" id="UP000594262"/>
    </source>
</evidence>
<dbReference type="InterPro" id="IPR036322">
    <property type="entry name" value="WD40_repeat_dom_sf"/>
</dbReference>
<dbReference type="OrthoDB" id="1068471at2759"/>
<dbReference type="Pfam" id="PF00400">
    <property type="entry name" value="WD40"/>
    <property type="match status" value="3"/>
</dbReference>